<evidence type="ECO:0000256" key="3">
    <source>
        <dbReference type="SAM" id="MobiDB-lite"/>
    </source>
</evidence>
<evidence type="ECO:0000313" key="4">
    <source>
        <dbReference type="EMBL" id="CAB9498322.1"/>
    </source>
</evidence>
<protein>
    <submittedName>
        <fullName evidence="4">Whole genome shotgun sequence</fullName>
    </submittedName>
</protein>
<dbReference type="SUPFAM" id="SSF82185">
    <property type="entry name" value="Histone H3 K4-specific methyltransferase SET7/9 N-terminal domain"/>
    <property type="match status" value="1"/>
</dbReference>
<sequence>MPAGLHTSVATSVLETLQKDGLGVDHHQVMAPVAVASDDLEIDRQKVEQRLLNLLHHKEREIQILRQELADVKLELRDAKIQLGQQGREEQGFGGGDDQDTTMDDAQLSTTMHSISTFSAPSVGPSLGPSLGPSVGSFTASRGSSGFSGMDYLWKTPVVEADDDDLSVSAVNSQATPFQPHSFPHADEDNNVHNKISSLYHHPIAQEVSNSNPQISSLYHEPIEQEDNNVNPMTFRSSDDAAAVAVSPPPRDPAWNATAQVCHVSEANEETLKSVVDQAVQDPYGDKGIYTGTVSPKSGWPHGKGRLVYEGKGNQQRIFDGEWYHGRWHGYGKAKFSNGDAYEGGYEYDQRHGFGKYTWSDGRSYEGEFKEDKRHGKGTFRWPDGAVYEGDFIDGQRDGHGLYKFGGGCKYEGGWSDGKYSGSGTCIWVDGRCYSGQWLNGMRHGQGIETGADGKVRHDGQWAQDKPVGATASHSDSGSTKSAKTSTSRSRSKNSRKGRWFQKAKPTETDTE</sequence>
<comment type="caution">
    <text evidence="4">The sequence shown here is derived from an EMBL/GenBank/DDBJ whole genome shotgun (WGS) entry which is preliminary data.</text>
</comment>
<dbReference type="PANTHER" id="PTHR43215">
    <property type="entry name" value="RADIAL SPOKE HEAD 1 HOMOLOG"/>
    <property type="match status" value="1"/>
</dbReference>
<accession>A0A9N8D8J3</accession>
<dbReference type="Proteomes" id="UP001153069">
    <property type="component" value="Unassembled WGS sequence"/>
</dbReference>
<feature type="coiled-coil region" evidence="2">
    <location>
        <begin position="48"/>
        <end position="82"/>
    </location>
</feature>
<gene>
    <name evidence="4" type="ORF">SEMRO_35_G022550.1</name>
</gene>
<feature type="region of interest" description="Disordered" evidence="3">
    <location>
        <begin position="449"/>
        <end position="512"/>
    </location>
</feature>
<feature type="region of interest" description="Disordered" evidence="3">
    <location>
        <begin position="83"/>
        <end position="103"/>
    </location>
</feature>
<keyword evidence="2" id="KW-0175">Coiled coil</keyword>
<dbReference type="SMART" id="SM00698">
    <property type="entry name" value="MORN"/>
    <property type="match status" value="6"/>
</dbReference>
<evidence type="ECO:0000313" key="5">
    <source>
        <dbReference type="Proteomes" id="UP001153069"/>
    </source>
</evidence>
<feature type="compositionally biased region" description="Basic residues" evidence="3">
    <location>
        <begin position="490"/>
        <end position="502"/>
    </location>
</feature>
<evidence type="ECO:0000256" key="2">
    <source>
        <dbReference type="SAM" id="Coils"/>
    </source>
</evidence>
<dbReference type="AlphaFoldDB" id="A0A9N8D8J3"/>
<keyword evidence="5" id="KW-1185">Reference proteome</keyword>
<dbReference type="Gene3D" id="2.20.110.10">
    <property type="entry name" value="Histone H3 K4-specific methyltransferase SET7/9 N-terminal domain"/>
    <property type="match status" value="3"/>
</dbReference>
<keyword evidence="1" id="KW-0677">Repeat</keyword>
<dbReference type="PANTHER" id="PTHR43215:SF14">
    <property type="entry name" value="RADIAL SPOKE HEAD 1 HOMOLOG"/>
    <property type="match status" value="1"/>
</dbReference>
<reference evidence="4" key="1">
    <citation type="submission" date="2020-06" db="EMBL/GenBank/DDBJ databases">
        <authorList>
            <consortium name="Plant Systems Biology data submission"/>
        </authorList>
    </citation>
    <scope>NUCLEOTIDE SEQUENCE</scope>
    <source>
        <strain evidence="4">D6</strain>
    </source>
</reference>
<proteinExistence type="predicted"/>
<dbReference type="OrthoDB" id="418492at2759"/>
<dbReference type="InterPro" id="IPR003409">
    <property type="entry name" value="MORN"/>
</dbReference>
<dbReference type="EMBL" id="CAICTM010000035">
    <property type="protein sequence ID" value="CAB9498322.1"/>
    <property type="molecule type" value="Genomic_DNA"/>
</dbReference>
<organism evidence="4 5">
    <name type="scientific">Seminavis robusta</name>
    <dbReference type="NCBI Taxonomy" id="568900"/>
    <lineage>
        <taxon>Eukaryota</taxon>
        <taxon>Sar</taxon>
        <taxon>Stramenopiles</taxon>
        <taxon>Ochrophyta</taxon>
        <taxon>Bacillariophyta</taxon>
        <taxon>Bacillariophyceae</taxon>
        <taxon>Bacillariophycidae</taxon>
        <taxon>Naviculales</taxon>
        <taxon>Naviculaceae</taxon>
        <taxon>Seminavis</taxon>
    </lineage>
</organism>
<name>A0A9N8D8J3_9STRA</name>
<feature type="compositionally biased region" description="Low complexity" evidence="3">
    <location>
        <begin position="475"/>
        <end position="489"/>
    </location>
</feature>
<evidence type="ECO:0000256" key="1">
    <source>
        <dbReference type="ARBA" id="ARBA00022737"/>
    </source>
</evidence>
<dbReference type="Pfam" id="PF02493">
    <property type="entry name" value="MORN"/>
    <property type="match status" value="6"/>
</dbReference>
<dbReference type="GO" id="GO:0005829">
    <property type="term" value="C:cytosol"/>
    <property type="evidence" value="ECO:0007669"/>
    <property type="project" value="TreeGrafter"/>
</dbReference>